<dbReference type="PANTHER" id="PTHR31876:SF26">
    <property type="entry name" value="PROTEIN LIKE COV 2"/>
    <property type="match status" value="1"/>
</dbReference>
<keyword evidence="3" id="KW-1185">Reference proteome</keyword>
<reference evidence="2 3" key="1">
    <citation type="journal article" date="2013" name="Int. J. Syst. Evol. Microbiol.">
        <title>Tumebacillus flagellatus sp. nov., an alpha-amylase/pullulanase-producing bacterium isolated from cassava wastewater.</title>
        <authorList>
            <person name="Wang Q."/>
            <person name="Xie N."/>
            <person name="Qin Y."/>
            <person name="Shen N."/>
            <person name="Zhu J."/>
            <person name="Mi H."/>
            <person name="Huang R."/>
        </authorList>
    </citation>
    <scope>NUCLEOTIDE SEQUENCE [LARGE SCALE GENOMIC DNA]</scope>
    <source>
        <strain evidence="2 3">GST4</strain>
    </source>
</reference>
<accession>A0A074LP57</accession>
<organism evidence="2 3">
    <name type="scientific">Tumebacillus flagellatus</name>
    <dbReference type="NCBI Taxonomy" id="1157490"/>
    <lineage>
        <taxon>Bacteria</taxon>
        <taxon>Bacillati</taxon>
        <taxon>Bacillota</taxon>
        <taxon>Bacilli</taxon>
        <taxon>Bacillales</taxon>
        <taxon>Alicyclobacillaceae</taxon>
        <taxon>Tumebacillus</taxon>
    </lineage>
</organism>
<sequence>MWRFLQDGMLVAFPVIVTVYTGIYLLKLGNLVGQMMLPDRFSHFRGGGLLVLLLLVVLAGLLWSWPPFRHGVGYCERKMLRVPAVSSYYRVVKEITRSAIGKKDPFTQVVLVQEAGCGKRIGLLTAQQMEELHLPKQLVAVYLPFGTQLGGDLLLLPKESLEPVDMTVEAALRFCMTAGVSVKD</sequence>
<dbReference type="eggNOG" id="COG2928">
    <property type="taxonomic scope" value="Bacteria"/>
</dbReference>
<dbReference type="Pfam" id="PF04367">
    <property type="entry name" value="DUF502"/>
    <property type="match status" value="1"/>
</dbReference>
<dbReference type="InterPro" id="IPR007462">
    <property type="entry name" value="COV1-like"/>
</dbReference>
<evidence type="ECO:0008006" key="4">
    <source>
        <dbReference type="Google" id="ProtNLM"/>
    </source>
</evidence>
<protein>
    <recommendedName>
        <fullName evidence="4">DUF502 domain-containing protein</fullName>
    </recommendedName>
</protein>
<proteinExistence type="predicted"/>
<feature type="transmembrane region" description="Helical" evidence="1">
    <location>
        <begin position="47"/>
        <end position="65"/>
    </location>
</feature>
<evidence type="ECO:0000313" key="3">
    <source>
        <dbReference type="Proteomes" id="UP000027931"/>
    </source>
</evidence>
<dbReference type="AlphaFoldDB" id="A0A074LP57"/>
<feature type="transmembrane region" description="Helical" evidence="1">
    <location>
        <begin position="6"/>
        <end position="26"/>
    </location>
</feature>
<dbReference type="PANTHER" id="PTHR31876">
    <property type="entry name" value="COV-LIKE PROTEIN 1"/>
    <property type="match status" value="1"/>
</dbReference>
<keyword evidence="1" id="KW-1133">Transmembrane helix</keyword>
<name>A0A074LP57_9BACL</name>
<dbReference type="EMBL" id="JMIR01000024">
    <property type="protein sequence ID" value="KEO82285.1"/>
    <property type="molecule type" value="Genomic_DNA"/>
</dbReference>
<dbReference type="Proteomes" id="UP000027931">
    <property type="component" value="Unassembled WGS sequence"/>
</dbReference>
<keyword evidence="1" id="KW-0472">Membrane</keyword>
<comment type="caution">
    <text evidence="2">The sequence shown here is derived from an EMBL/GenBank/DDBJ whole genome shotgun (WGS) entry which is preliminary data.</text>
</comment>
<evidence type="ECO:0000256" key="1">
    <source>
        <dbReference type="SAM" id="Phobius"/>
    </source>
</evidence>
<keyword evidence="1" id="KW-0812">Transmembrane</keyword>
<gene>
    <name evidence="2" type="ORF">EL26_16000</name>
</gene>
<evidence type="ECO:0000313" key="2">
    <source>
        <dbReference type="EMBL" id="KEO82285.1"/>
    </source>
</evidence>